<dbReference type="Pfam" id="PF10223">
    <property type="entry name" value="Menorin_N"/>
    <property type="match status" value="1"/>
</dbReference>
<sequence length="281" mass="31875">MKTKFISINALLWVLQCIHLTLLIQNDKMTDQYVPQKTLLDILNLNDGIDIKWSHAVNSKKKLLNSLTDNTITMLEADVILGPNNEPIMAHSPSDLSDISLSEWLIEAFNHGKKGIKLDFKQTEAIVPSLNILKTIMKFNTSIPVILNADILEGPNNLLTKPVDANIFIEKCKQINNAILSPGWTSAFNGSLSEGYSWSHVQQMFELVNDTGLHVTFPVRASLVNRSMKQLLWLLCQNKSFTLTVWTSISDVFDLNELLFLRKYKSLVYFDMPNDEINLIK</sequence>
<evidence type="ECO:0000256" key="1">
    <source>
        <dbReference type="ARBA" id="ARBA00044953"/>
    </source>
</evidence>
<evidence type="ECO:0000313" key="4">
    <source>
        <dbReference type="EMBL" id="CDG68419.1"/>
    </source>
</evidence>
<comment type="similarity">
    <text evidence="1">Belongs to the menorin family.</text>
</comment>
<feature type="domain" description="Menorin-like" evidence="3">
    <location>
        <begin position="47"/>
        <end position="275"/>
    </location>
</feature>
<name>T2M8I1_HYDVU</name>
<accession>T2M8I1</accession>
<keyword evidence="2" id="KW-0732">Signal</keyword>
<evidence type="ECO:0000256" key="2">
    <source>
        <dbReference type="SAM" id="SignalP"/>
    </source>
</evidence>
<feature type="signal peptide" evidence="2">
    <location>
        <begin position="1"/>
        <end position="23"/>
    </location>
</feature>
<evidence type="ECO:0000259" key="3">
    <source>
        <dbReference type="Pfam" id="PF10223"/>
    </source>
</evidence>
<protein>
    <submittedName>
        <fullName evidence="4">Protein FAM151A</fullName>
    </submittedName>
</protein>
<dbReference type="GO" id="GO:0005615">
    <property type="term" value="C:extracellular space"/>
    <property type="evidence" value="ECO:0007669"/>
    <property type="project" value="TreeGrafter"/>
</dbReference>
<dbReference type="AlphaFoldDB" id="T2M8I1"/>
<gene>
    <name evidence="4" type="primary">FAM151A</name>
</gene>
<dbReference type="EMBL" id="HAAD01002187">
    <property type="protein sequence ID" value="CDG68419.1"/>
    <property type="molecule type" value="mRNA"/>
</dbReference>
<dbReference type="KEGG" id="hmg:100198272"/>
<feature type="chain" id="PRO_5044738673" evidence="2">
    <location>
        <begin position="24"/>
        <end position="281"/>
    </location>
</feature>
<dbReference type="PANTHER" id="PTHR21184">
    <property type="entry name" value="MENORIN (DENDRITIC BRANCHING PROTEIN)"/>
    <property type="match status" value="1"/>
</dbReference>
<proteinExistence type="evidence at transcript level"/>
<dbReference type="OrthoDB" id="413402at2759"/>
<dbReference type="PANTHER" id="PTHR21184:SF6">
    <property type="entry name" value="CONSERVED PLASMA MEMBRANE PROTEIN"/>
    <property type="match status" value="1"/>
</dbReference>
<dbReference type="InterPro" id="IPR019356">
    <property type="entry name" value="Menorin_dom"/>
</dbReference>
<reference evidence="4" key="1">
    <citation type="journal article" date="2013" name="Genome Biol. Evol.">
        <title>Punctuated emergences of genetic and phenotypic innovations in eumetazoan, bilaterian, euteleostome, and hominidae ancestors.</title>
        <authorList>
            <person name="Wenger Y."/>
            <person name="Galliot B."/>
        </authorList>
    </citation>
    <scope>NUCLEOTIDE SEQUENCE</scope>
    <source>
        <tissue evidence="4">Whole animals</tissue>
    </source>
</reference>
<organism evidence="4">
    <name type="scientific">Hydra vulgaris</name>
    <name type="common">Hydra</name>
    <name type="synonym">Hydra attenuata</name>
    <dbReference type="NCBI Taxonomy" id="6087"/>
    <lineage>
        <taxon>Eukaryota</taxon>
        <taxon>Metazoa</taxon>
        <taxon>Cnidaria</taxon>
        <taxon>Hydrozoa</taxon>
        <taxon>Hydroidolina</taxon>
        <taxon>Anthoathecata</taxon>
        <taxon>Aplanulata</taxon>
        <taxon>Hydridae</taxon>
        <taxon>Hydra</taxon>
    </lineage>
</organism>